<name>A0A1H8J7J7_9PROT</name>
<dbReference type="EMBL" id="QAOI01000006">
    <property type="protein sequence ID" value="PTQ77732.1"/>
    <property type="molecule type" value="Genomic_DNA"/>
</dbReference>
<dbReference type="RefSeq" id="WP_090315053.1">
    <property type="nucleotide sequence ID" value="NZ_FNOE01000001.1"/>
</dbReference>
<gene>
    <name evidence="9" type="ORF">C8R26_10678</name>
    <name evidence="11" type="ORF">E6Q60_02975</name>
    <name evidence="10" type="ORF">SAMN05216333_101122</name>
</gene>
<dbReference type="STRING" id="42354.SAMN05216333_101122"/>
<reference evidence="11 14" key="4">
    <citation type="submission" date="2018-09" db="EMBL/GenBank/DDBJ databases">
        <title>Metagenome Assembled Genomes from an Advanced Water Purification Facility.</title>
        <authorList>
            <person name="Stamps B.W."/>
            <person name="Spear J.R."/>
        </authorList>
    </citation>
    <scope>NUCLEOTIDE SEQUENCE [LARGE SCALE GENOMIC DNA]</scope>
    <source>
        <strain evidence="11">Bin_54_1</strain>
    </source>
</reference>
<dbReference type="Proteomes" id="UP000321055">
    <property type="component" value="Unassembled WGS sequence"/>
</dbReference>
<accession>A0A1H8J7J7</accession>
<evidence type="ECO:0000256" key="6">
    <source>
        <dbReference type="ARBA" id="ARBA00023110"/>
    </source>
</evidence>
<evidence type="ECO:0000313" key="9">
    <source>
        <dbReference type="EMBL" id="PTQ77732.1"/>
    </source>
</evidence>
<reference evidence="10" key="2">
    <citation type="submission" date="2016-10" db="EMBL/GenBank/DDBJ databases">
        <authorList>
            <person name="de Groot N.N."/>
        </authorList>
    </citation>
    <scope>NUCLEOTIDE SEQUENCE [LARGE SCALE GENOMIC DNA]</scope>
    <source>
        <strain evidence="10">Nm76</strain>
    </source>
</reference>
<dbReference type="InterPro" id="IPR046357">
    <property type="entry name" value="PPIase_dom_sf"/>
</dbReference>
<protein>
    <recommendedName>
        <fullName evidence="4">peptidylprolyl isomerase</fullName>
        <ecNumber evidence="4">5.2.1.8</ecNumber>
    </recommendedName>
</protein>
<evidence type="ECO:0000313" key="13">
    <source>
        <dbReference type="Proteomes" id="UP000244128"/>
    </source>
</evidence>
<evidence type="ECO:0000313" key="10">
    <source>
        <dbReference type="EMBL" id="SEN76659.1"/>
    </source>
</evidence>
<proteinExistence type="inferred from homology"/>
<evidence type="ECO:0000256" key="3">
    <source>
        <dbReference type="ARBA" id="ARBA00006577"/>
    </source>
</evidence>
<keyword evidence="8 10" id="KW-0413">Isomerase</keyword>
<dbReference type="Proteomes" id="UP000198814">
    <property type="component" value="Unassembled WGS sequence"/>
</dbReference>
<evidence type="ECO:0000256" key="5">
    <source>
        <dbReference type="ARBA" id="ARBA00022490"/>
    </source>
</evidence>
<dbReference type="PANTHER" id="PTHR47861">
    <property type="entry name" value="FKBP-TYPE PEPTIDYL-PROLYL CIS-TRANS ISOMERASE SLYD"/>
    <property type="match status" value="1"/>
</dbReference>
<evidence type="ECO:0000313" key="11">
    <source>
        <dbReference type="EMBL" id="TXI30003.1"/>
    </source>
</evidence>
<keyword evidence="12" id="KW-1185">Reference proteome</keyword>
<dbReference type="GO" id="GO:0003755">
    <property type="term" value="F:peptidyl-prolyl cis-trans isomerase activity"/>
    <property type="evidence" value="ECO:0007669"/>
    <property type="project" value="UniProtKB-KW"/>
</dbReference>
<dbReference type="Gene3D" id="3.10.50.40">
    <property type="match status" value="1"/>
</dbReference>
<evidence type="ECO:0000256" key="1">
    <source>
        <dbReference type="ARBA" id="ARBA00000971"/>
    </source>
</evidence>
<evidence type="ECO:0000256" key="4">
    <source>
        <dbReference type="ARBA" id="ARBA00013194"/>
    </source>
</evidence>
<dbReference type="EC" id="5.2.1.8" evidence="4"/>
<comment type="catalytic activity">
    <reaction evidence="1">
        <text>[protein]-peptidylproline (omega=180) = [protein]-peptidylproline (omega=0)</text>
        <dbReference type="Rhea" id="RHEA:16237"/>
        <dbReference type="Rhea" id="RHEA-COMP:10747"/>
        <dbReference type="Rhea" id="RHEA-COMP:10748"/>
        <dbReference type="ChEBI" id="CHEBI:83833"/>
        <dbReference type="ChEBI" id="CHEBI:83834"/>
        <dbReference type="EC" id="5.2.1.8"/>
    </reaction>
</comment>
<dbReference type="EMBL" id="FODO01000001">
    <property type="protein sequence ID" value="SEN76659.1"/>
    <property type="molecule type" value="Genomic_DNA"/>
</dbReference>
<evidence type="ECO:0000256" key="2">
    <source>
        <dbReference type="ARBA" id="ARBA00004496"/>
    </source>
</evidence>
<dbReference type="AlphaFoldDB" id="A0A1H8J7J7"/>
<keyword evidence="6" id="KW-0697">Rotamase</keyword>
<dbReference type="OrthoDB" id="9808891at2"/>
<dbReference type="Proteomes" id="UP000244128">
    <property type="component" value="Unassembled WGS sequence"/>
</dbReference>
<evidence type="ECO:0000256" key="7">
    <source>
        <dbReference type="ARBA" id="ARBA00023186"/>
    </source>
</evidence>
<keyword evidence="5" id="KW-0963">Cytoplasm</keyword>
<reference evidence="9 13" key="3">
    <citation type="submission" date="2018-04" db="EMBL/GenBank/DDBJ databases">
        <title>Active sludge and wastewater microbial communities from Klosterneuburg, Austria.</title>
        <authorList>
            <person name="Wagner M."/>
        </authorList>
    </citation>
    <scope>NUCLEOTIDE SEQUENCE [LARGE SCALE GENOMIC DNA]</scope>
    <source>
        <strain evidence="9 13">Nm49</strain>
    </source>
</reference>
<comment type="similarity">
    <text evidence="3">Belongs to the FKBP-type PPIase family.</text>
</comment>
<dbReference type="EMBL" id="SSFX01000024">
    <property type="protein sequence ID" value="TXI30003.1"/>
    <property type="molecule type" value="Genomic_DNA"/>
</dbReference>
<dbReference type="PANTHER" id="PTHR47861:SF3">
    <property type="entry name" value="FKBP-TYPE PEPTIDYL-PROLYL CIS-TRANS ISOMERASE SLYD"/>
    <property type="match status" value="1"/>
</dbReference>
<evidence type="ECO:0000313" key="14">
    <source>
        <dbReference type="Proteomes" id="UP000321055"/>
    </source>
</evidence>
<organism evidence="10 12">
    <name type="scientific">Nitrosomonas oligotropha</name>
    <dbReference type="NCBI Taxonomy" id="42354"/>
    <lineage>
        <taxon>Bacteria</taxon>
        <taxon>Pseudomonadati</taxon>
        <taxon>Pseudomonadota</taxon>
        <taxon>Betaproteobacteria</taxon>
        <taxon>Nitrosomonadales</taxon>
        <taxon>Nitrosomonadaceae</taxon>
        <taxon>Nitrosomonas</taxon>
    </lineage>
</organism>
<sequence length="161" mass="17764">MRVLKDTVVSLNYELSDASGKILEKTDTPISYLHGGYGGIFPLVEEALHEKEVGHSCTVSMEPEDTFGEYDAELIRVEPRNSFPDNVSIGMHFEGGAEDSDDFILYKVTDVTEDSVIVDGNHPFAGMRLNFACTVTDVRPATEEEIAHEHVHGAHGHGHEH</sequence>
<reference evidence="12" key="1">
    <citation type="submission" date="2016-10" db="EMBL/GenBank/DDBJ databases">
        <authorList>
            <person name="Varghese N."/>
            <person name="Submissions S."/>
        </authorList>
    </citation>
    <scope>NUCLEOTIDE SEQUENCE [LARGE SCALE GENOMIC DNA]</scope>
    <source>
        <strain evidence="12">Nm76</strain>
    </source>
</reference>
<keyword evidence="7" id="KW-0143">Chaperone</keyword>
<evidence type="ECO:0000313" key="12">
    <source>
        <dbReference type="Proteomes" id="UP000198814"/>
    </source>
</evidence>
<dbReference type="SUPFAM" id="SSF54534">
    <property type="entry name" value="FKBP-like"/>
    <property type="match status" value="1"/>
</dbReference>
<dbReference type="GO" id="GO:0005737">
    <property type="term" value="C:cytoplasm"/>
    <property type="evidence" value="ECO:0007669"/>
    <property type="project" value="UniProtKB-SubCell"/>
</dbReference>
<evidence type="ECO:0000256" key="8">
    <source>
        <dbReference type="ARBA" id="ARBA00023235"/>
    </source>
</evidence>
<comment type="subcellular location">
    <subcellularLocation>
        <location evidence="2">Cytoplasm</location>
    </subcellularLocation>
</comment>